<name>A0A917PVN5_9BACI</name>
<proteinExistence type="predicted"/>
<accession>A0A917PVN5</accession>
<organism evidence="1 2">
    <name type="scientific">Lentibacillus kapialis</name>
    <dbReference type="NCBI Taxonomy" id="340214"/>
    <lineage>
        <taxon>Bacteria</taxon>
        <taxon>Bacillati</taxon>
        <taxon>Bacillota</taxon>
        <taxon>Bacilli</taxon>
        <taxon>Bacillales</taxon>
        <taxon>Bacillaceae</taxon>
        <taxon>Lentibacillus</taxon>
    </lineage>
</organism>
<reference evidence="1" key="1">
    <citation type="journal article" date="2014" name="Int. J. Syst. Evol. Microbiol.">
        <title>Complete genome sequence of Corynebacterium casei LMG S-19264T (=DSM 44701T), isolated from a smear-ripened cheese.</title>
        <authorList>
            <consortium name="US DOE Joint Genome Institute (JGI-PGF)"/>
            <person name="Walter F."/>
            <person name="Albersmeier A."/>
            <person name="Kalinowski J."/>
            <person name="Ruckert C."/>
        </authorList>
    </citation>
    <scope>NUCLEOTIDE SEQUENCE</scope>
    <source>
        <strain evidence="1">JCM 12580</strain>
    </source>
</reference>
<sequence length="101" mass="11552">MAFAVYLVRYFFAAPGPSRHLPTELLQWNSFIKHPLPIVLLGFILYHNTGELVLCQNVFRLEIKTNLYTIPDMASSIFVTSSENCTQIMSITYAQRLINVV</sequence>
<dbReference type="EMBL" id="BMNQ01000016">
    <property type="protein sequence ID" value="GGJ93716.1"/>
    <property type="molecule type" value="Genomic_DNA"/>
</dbReference>
<comment type="caution">
    <text evidence="1">The sequence shown here is derived from an EMBL/GenBank/DDBJ whole genome shotgun (WGS) entry which is preliminary data.</text>
</comment>
<protein>
    <submittedName>
        <fullName evidence="1">Uncharacterized protein</fullName>
    </submittedName>
</protein>
<gene>
    <name evidence="1" type="ORF">GCM10007063_15310</name>
</gene>
<dbReference type="AlphaFoldDB" id="A0A917PVN5"/>
<keyword evidence="2" id="KW-1185">Reference proteome</keyword>
<evidence type="ECO:0000313" key="1">
    <source>
        <dbReference type="EMBL" id="GGJ93716.1"/>
    </source>
</evidence>
<dbReference type="Proteomes" id="UP000658382">
    <property type="component" value="Unassembled WGS sequence"/>
</dbReference>
<evidence type="ECO:0000313" key="2">
    <source>
        <dbReference type="Proteomes" id="UP000658382"/>
    </source>
</evidence>
<reference evidence="1" key="2">
    <citation type="submission" date="2020-09" db="EMBL/GenBank/DDBJ databases">
        <authorList>
            <person name="Sun Q."/>
            <person name="Ohkuma M."/>
        </authorList>
    </citation>
    <scope>NUCLEOTIDE SEQUENCE</scope>
    <source>
        <strain evidence="1">JCM 12580</strain>
    </source>
</reference>